<reference evidence="1" key="2">
    <citation type="submission" date="2020-11" db="EMBL/GenBank/DDBJ databases">
        <authorList>
            <person name="McCartney M.A."/>
            <person name="Auch B."/>
            <person name="Kono T."/>
            <person name="Mallez S."/>
            <person name="Becker A."/>
            <person name="Gohl D.M."/>
            <person name="Silverstein K.A.T."/>
            <person name="Koren S."/>
            <person name="Bechman K.B."/>
            <person name="Herman A."/>
            <person name="Abrahante J.E."/>
            <person name="Garbe J."/>
        </authorList>
    </citation>
    <scope>NUCLEOTIDE SEQUENCE</scope>
    <source>
        <strain evidence="1">Duluth1</strain>
        <tissue evidence="1">Whole animal</tissue>
    </source>
</reference>
<sequence>MVHQLHEEQFRTFKEFLSCFMKAETVVNLTPKQAKVMILDDPELILKSKSCYVGAQAALILKNRSKNDSPVQIFLSQVKDAYIQCASQMQKTLPLNNRTLKSLAALDPALANDSQGVQLLKQLALDSFKHLLSESEKADVARELIKYSVDDSLHNFRSNVVEWWSKVSARKCYPILSNVAAAGLSFFHGPAVESSFNSLGDIVESKAASMVIGTYSAYPTVRYALKAEHTTALEYFNRKNAHSNKVIDRHLCVNMRLSAQRYRKVQLERRPKKAM</sequence>
<comment type="caution">
    <text evidence="1">The sequence shown here is derived from an EMBL/GenBank/DDBJ whole genome shotgun (WGS) entry which is preliminary data.</text>
</comment>
<accession>A0A9D4FAW5</accession>
<evidence type="ECO:0008006" key="3">
    <source>
        <dbReference type="Google" id="ProtNLM"/>
    </source>
</evidence>
<proteinExistence type="predicted"/>
<dbReference type="AlphaFoldDB" id="A0A9D4FAW5"/>
<name>A0A9D4FAW5_DREPO</name>
<dbReference type="Proteomes" id="UP000828390">
    <property type="component" value="Unassembled WGS sequence"/>
</dbReference>
<organism evidence="1 2">
    <name type="scientific">Dreissena polymorpha</name>
    <name type="common">Zebra mussel</name>
    <name type="synonym">Mytilus polymorpha</name>
    <dbReference type="NCBI Taxonomy" id="45954"/>
    <lineage>
        <taxon>Eukaryota</taxon>
        <taxon>Metazoa</taxon>
        <taxon>Spiralia</taxon>
        <taxon>Lophotrochozoa</taxon>
        <taxon>Mollusca</taxon>
        <taxon>Bivalvia</taxon>
        <taxon>Autobranchia</taxon>
        <taxon>Heteroconchia</taxon>
        <taxon>Euheterodonta</taxon>
        <taxon>Imparidentia</taxon>
        <taxon>Neoheterodontei</taxon>
        <taxon>Myida</taxon>
        <taxon>Dreissenoidea</taxon>
        <taxon>Dreissenidae</taxon>
        <taxon>Dreissena</taxon>
    </lineage>
</organism>
<reference evidence="1" key="1">
    <citation type="journal article" date="2019" name="bioRxiv">
        <title>The Genome of the Zebra Mussel, Dreissena polymorpha: A Resource for Invasive Species Research.</title>
        <authorList>
            <person name="McCartney M.A."/>
            <person name="Auch B."/>
            <person name="Kono T."/>
            <person name="Mallez S."/>
            <person name="Zhang Y."/>
            <person name="Obille A."/>
            <person name="Becker A."/>
            <person name="Abrahante J.E."/>
            <person name="Garbe J."/>
            <person name="Badalamenti J.P."/>
            <person name="Herman A."/>
            <person name="Mangelson H."/>
            <person name="Liachko I."/>
            <person name="Sullivan S."/>
            <person name="Sone E.D."/>
            <person name="Koren S."/>
            <person name="Silverstein K.A.T."/>
            <person name="Beckman K.B."/>
            <person name="Gohl D.M."/>
        </authorList>
    </citation>
    <scope>NUCLEOTIDE SEQUENCE</scope>
    <source>
        <strain evidence="1">Duluth1</strain>
        <tissue evidence="1">Whole animal</tissue>
    </source>
</reference>
<evidence type="ECO:0000313" key="1">
    <source>
        <dbReference type="EMBL" id="KAH3795609.1"/>
    </source>
</evidence>
<keyword evidence="2" id="KW-1185">Reference proteome</keyword>
<evidence type="ECO:0000313" key="2">
    <source>
        <dbReference type="Proteomes" id="UP000828390"/>
    </source>
</evidence>
<gene>
    <name evidence="1" type="ORF">DPMN_149164</name>
</gene>
<protein>
    <recommendedName>
        <fullName evidence="3">HAT C-terminal dimerisation domain-containing protein</fullName>
    </recommendedName>
</protein>
<dbReference type="EMBL" id="JAIWYP010000007">
    <property type="protein sequence ID" value="KAH3795609.1"/>
    <property type="molecule type" value="Genomic_DNA"/>
</dbReference>